<dbReference type="PANTHER" id="PTHR24202">
    <property type="entry name" value="E3 UBIQUITIN-PROTEIN LIGASE MIB2"/>
    <property type="match status" value="1"/>
</dbReference>
<feature type="domain" description="MIB/HERC2" evidence="3">
    <location>
        <begin position="950"/>
        <end position="1023"/>
    </location>
</feature>
<evidence type="ECO:0000259" key="2">
    <source>
        <dbReference type="PROSITE" id="PS50918"/>
    </source>
</evidence>
<dbReference type="SUPFAM" id="SSF53300">
    <property type="entry name" value="vWA-like"/>
    <property type="match status" value="1"/>
</dbReference>
<evidence type="ECO:0008006" key="6">
    <source>
        <dbReference type="Google" id="ProtNLM"/>
    </source>
</evidence>
<dbReference type="GO" id="GO:0016567">
    <property type="term" value="P:protein ubiquitination"/>
    <property type="evidence" value="ECO:0007669"/>
    <property type="project" value="InterPro"/>
</dbReference>
<dbReference type="CDD" id="cd00198">
    <property type="entry name" value="vWFA"/>
    <property type="match status" value="1"/>
</dbReference>
<dbReference type="InterPro" id="IPR037197">
    <property type="entry name" value="WWE_dom_sf"/>
</dbReference>
<dbReference type="SUPFAM" id="SSF117839">
    <property type="entry name" value="WWE domain"/>
    <property type="match status" value="2"/>
</dbReference>
<dbReference type="PROSITE" id="PS51416">
    <property type="entry name" value="MIB_HERC2"/>
    <property type="match status" value="3"/>
</dbReference>
<feature type="domain" description="WWE" evidence="2">
    <location>
        <begin position="1060"/>
        <end position="1136"/>
    </location>
</feature>
<dbReference type="Proteomes" id="UP000507470">
    <property type="component" value="Unassembled WGS sequence"/>
</dbReference>
<protein>
    <recommendedName>
        <fullName evidence="6">MIB</fullName>
    </recommendedName>
</protein>
<dbReference type="InterPro" id="IPR010606">
    <property type="entry name" value="Mib_Herc2"/>
</dbReference>
<sequence length="1138" mass="130613">MDTLHIKKVNEPRTLVDEMIAVGCRVVRGLNWKYGDHDGGVGTKGTVLNLNEEGKVVDRWDRKNVGIYKFGCNGLFKVKLCDDLSNSANSMPYEESKSSVHSGKRFRYTEPGKYRNTSETMFTNECDKEDYLIPLYSDTSVSAIWEYQKGSQWMKYLSGINVKIEKAYQRKKTGKIIIEMDRTTYIVNFSRMIQANANNKTEMAVRRKALETCAKNRNTISGGYKQVKGSNLSDHKFVEEKWQNECTYRNGCGKSVEGRELRDQHVLISYNAIIRSWLHQEIKTKKQEDNCKREISIGKENDKKISQKYRLAKQYSRFYVLFIKCEAWSSNSAAASNKIQQLEKHVQKVETQFLEDTSKLKEVTYQITNLLKKSGVVVEHYNIVSTASPTDITSQNTTSNTIGNKESRSILMDKIPSSTSESAVEEDNEFMTDDESCSSNTFERRIENDITNSVKDKTDKVIKHRVSNIVLDETFNVRIDTNSLKTVKSRNDNIVMTKASISDFENLHNKDDKENIKRDIFSEKDNPLIRISTKHSSNKNDGEKLSKQVLQTRTKIKENGYKSKSMESQHDNRVSYHSKHGCFEGTITTNVLNMDLQKEEFILPNIKPEEMLGFSQERLLDVDQPKTIREWLHYTNQMRAHASARMISGVVKLGRSQNVILVLDTSERMTGYFQKLKSTALQYVYGIKQQCDCTGMDNGIGLATFGRQTRLIQEATSDYDLIIELIGKLTPDGDAPVIGGLLMGFAGVVSCILGFSHDIAIQAHMIVFTDGSSGQDMPSVDADDNTFSFGTLRILEQAMRKTNGKIIQDYEIGRLTVMTQVMLLAISIASEIRYSNNQSREVIKRKMAEKSHYDDIHDDCLDMVQEFINPLRYKNMRGFYVELKCITLQLGDRVRRGPDWAYDDQDLGLPGTVIGQDFDDWIWVEWDHGHSFTYLYDEQMDRYQVRKVNEARILVNEMIAVGCRVVRGQDWKYDDYDGGEGSLGTVLEVKDESKVVVRWDGTNKGIFKIGHDGLFEVRLCDDFVNNERTIQHIKPNNQSHNGQQNYHNLKTTTEDDPLDYVIPIYSDTSVSAIWEYGKGSQWTQYPPEINTKIEKAYQRKQSGKIIFEMNYTTCIIDFQRMIQKTPQKKTELPVRRKD</sequence>
<dbReference type="GO" id="GO:0005737">
    <property type="term" value="C:cytoplasm"/>
    <property type="evidence" value="ECO:0007669"/>
    <property type="project" value="TreeGrafter"/>
</dbReference>
<dbReference type="PROSITE" id="PS50234">
    <property type="entry name" value="VWFA"/>
    <property type="match status" value="1"/>
</dbReference>
<evidence type="ECO:0000313" key="4">
    <source>
        <dbReference type="EMBL" id="CAC5378102.1"/>
    </source>
</evidence>
<dbReference type="EMBL" id="CACVKT020002493">
    <property type="protein sequence ID" value="CAC5378102.1"/>
    <property type="molecule type" value="Genomic_DNA"/>
</dbReference>
<dbReference type="InterPro" id="IPR002035">
    <property type="entry name" value="VWF_A"/>
</dbReference>
<dbReference type="InterPro" id="IPR037252">
    <property type="entry name" value="Mib_Herc2_sf"/>
</dbReference>
<dbReference type="GO" id="GO:0046872">
    <property type="term" value="F:metal ion binding"/>
    <property type="evidence" value="ECO:0007669"/>
    <property type="project" value="InterPro"/>
</dbReference>
<dbReference type="OrthoDB" id="6099403at2759"/>
<dbReference type="PANTHER" id="PTHR24202:SF4">
    <property type="entry name" value="E3 UBIQUITIN-PROTEIN LIGASE MIB2-RELATED"/>
    <property type="match status" value="1"/>
</dbReference>
<feature type="domain" description="VWFA" evidence="1">
    <location>
        <begin position="658"/>
        <end position="871"/>
    </location>
</feature>
<dbReference type="Gene3D" id="3.40.50.410">
    <property type="entry name" value="von Willebrand factor, type A domain"/>
    <property type="match status" value="1"/>
</dbReference>
<name>A0A6J8B2Q6_MYTCO</name>
<keyword evidence="5" id="KW-1185">Reference proteome</keyword>
<feature type="domain" description="MIB/HERC2" evidence="3">
    <location>
        <begin position="12"/>
        <end position="84"/>
    </location>
</feature>
<dbReference type="InterPro" id="IPR004170">
    <property type="entry name" value="WWE_dom"/>
</dbReference>
<dbReference type="Pfam" id="PF02825">
    <property type="entry name" value="WWE"/>
    <property type="match status" value="2"/>
</dbReference>
<dbReference type="Gene3D" id="2.30.30.40">
    <property type="entry name" value="SH3 Domains"/>
    <property type="match status" value="3"/>
</dbReference>
<proteinExistence type="predicted"/>
<accession>A0A6J8B2Q6</accession>
<feature type="domain" description="WWE" evidence="2">
    <location>
        <begin position="131"/>
        <end position="207"/>
    </location>
</feature>
<gene>
    <name evidence="4" type="ORF">MCOR_14344</name>
</gene>
<dbReference type="InterPro" id="IPR036465">
    <property type="entry name" value="vWFA_dom_sf"/>
</dbReference>
<dbReference type="GO" id="GO:0004842">
    <property type="term" value="F:ubiquitin-protein transferase activity"/>
    <property type="evidence" value="ECO:0007669"/>
    <property type="project" value="InterPro"/>
</dbReference>
<dbReference type="SUPFAM" id="SSF159034">
    <property type="entry name" value="Mib/herc2 domain-like"/>
    <property type="match status" value="3"/>
</dbReference>
<evidence type="ECO:0000313" key="5">
    <source>
        <dbReference type="Proteomes" id="UP000507470"/>
    </source>
</evidence>
<feature type="domain" description="MIB/HERC2" evidence="3">
    <location>
        <begin position="880"/>
        <end position="951"/>
    </location>
</feature>
<dbReference type="Gene3D" id="3.30.720.50">
    <property type="match status" value="2"/>
</dbReference>
<dbReference type="Pfam" id="PF06701">
    <property type="entry name" value="MIB_HERC2"/>
    <property type="match status" value="2"/>
</dbReference>
<organism evidence="4 5">
    <name type="scientific">Mytilus coruscus</name>
    <name type="common">Sea mussel</name>
    <dbReference type="NCBI Taxonomy" id="42192"/>
    <lineage>
        <taxon>Eukaryota</taxon>
        <taxon>Metazoa</taxon>
        <taxon>Spiralia</taxon>
        <taxon>Lophotrochozoa</taxon>
        <taxon>Mollusca</taxon>
        <taxon>Bivalvia</taxon>
        <taxon>Autobranchia</taxon>
        <taxon>Pteriomorphia</taxon>
        <taxon>Mytilida</taxon>
        <taxon>Mytiloidea</taxon>
        <taxon>Mytilidae</taxon>
        <taxon>Mytilinae</taxon>
        <taxon>Mytilus</taxon>
    </lineage>
</organism>
<evidence type="ECO:0000259" key="3">
    <source>
        <dbReference type="PROSITE" id="PS51416"/>
    </source>
</evidence>
<reference evidence="4 5" key="1">
    <citation type="submission" date="2020-06" db="EMBL/GenBank/DDBJ databases">
        <authorList>
            <person name="Li R."/>
            <person name="Bekaert M."/>
        </authorList>
    </citation>
    <scope>NUCLEOTIDE SEQUENCE [LARGE SCALE GENOMIC DNA]</scope>
    <source>
        <strain evidence="5">wild</strain>
    </source>
</reference>
<evidence type="ECO:0000259" key="1">
    <source>
        <dbReference type="PROSITE" id="PS50234"/>
    </source>
</evidence>
<dbReference type="AlphaFoldDB" id="A0A6J8B2Q6"/>
<dbReference type="PROSITE" id="PS50918">
    <property type="entry name" value="WWE"/>
    <property type="match status" value="2"/>
</dbReference>